<sequence>MENTDAMILTETFLTDPIEPQGYYAIHTLATPTGGVTCFLKGKTGNIERITKEENMIIVKTTTITVIGLYIQPNVPVENVIDFVYKAIEQTRTDKNVILAGDLNCRLDKQNAKTHILLETLEEEGFRLANKKEIPTYIAHNGSSTIDLVFYKGEHLKLTKQEGLWSSTAAPIRKHIPIKTTFQMEIPQPRKEANGPNIYTRKIEQEIIKQNKDNIGRARTLIEEGKLEEALEVSTEVIKKAVKIRRRRRRRRRRRQAQMWFDQECYKERKETLQALYIAKTHRKQEDLATYAGKRRKYKSTIKRKREEYIEKEARKLAEDAKSNPFIALRKRISPIAGEIHMKEWETHFSEILNKQKKDRAYDMEPTESIHNLELITSTELRQAITSRRNKKAAGPDNIYMEHIKYSLDSMEELWLDLMKQVPSDRENP</sequence>
<dbReference type="EMBL" id="JAJSOF020000001">
    <property type="protein sequence ID" value="KAJ4451904.1"/>
    <property type="molecule type" value="Genomic_DNA"/>
</dbReference>
<dbReference type="Gene3D" id="3.60.10.10">
    <property type="entry name" value="Endonuclease/exonuclease/phosphatase"/>
    <property type="match status" value="1"/>
</dbReference>
<evidence type="ECO:0000313" key="3">
    <source>
        <dbReference type="Proteomes" id="UP001148838"/>
    </source>
</evidence>
<evidence type="ECO:0000313" key="2">
    <source>
        <dbReference type="EMBL" id="KAJ4451904.1"/>
    </source>
</evidence>
<reference evidence="2 3" key="1">
    <citation type="journal article" date="2022" name="Allergy">
        <title>Genome assembly and annotation of Periplaneta americana reveal a comprehensive cockroach allergen profile.</title>
        <authorList>
            <person name="Wang L."/>
            <person name="Xiong Q."/>
            <person name="Saelim N."/>
            <person name="Wang L."/>
            <person name="Nong W."/>
            <person name="Wan A.T."/>
            <person name="Shi M."/>
            <person name="Liu X."/>
            <person name="Cao Q."/>
            <person name="Hui J.H.L."/>
            <person name="Sookrung N."/>
            <person name="Leung T.F."/>
            <person name="Tungtrongchitr A."/>
            <person name="Tsui S.K.W."/>
        </authorList>
    </citation>
    <scope>NUCLEOTIDE SEQUENCE [LARGE SCALE GENOMIC DNA]</scope>
    <source>
        <strain evidence="2">PWHHKU_190912</strain>
    </source>
</reference>
<dbReference type="Proteomes" id="UP001148838">
    <property type="component" value="Unassembled WGS sequence"/>
</dbReference>
<keyword evidence="3" id="KW-1185">Reference proteome</keyword>
<protein>
    <recommendedName>
        <fullName evidence="1">Endonuclease/exonuclease/phosphatase domain-containing protein</fullName>
    </recommendedName>
</protein>
<name>A0ABQ8TYV0_PERAM</name>
<organism evidence="2 3">
    <name type="scientific">Periplaneta americana</name>
    <name type="common">American cockroach</name>
    <name type="synonym">Blatta americana</name>
    <dbReference type="NCBI Taxonomy" id="6978"/>
    <lineage>
        <taxon>Eukaryota</taxon>
        <taxon>Metazoa</taxon>
        <taxon>Ecdysozoa</taxon>
        <taxon>Arthropoda</taxon>
        <taxon>Hexapoda</taxon>
        <taxon>Insecta</taxon>
        <taxon>Pterygota</taxon>
        <taxon>Neoptera</taxon>
        <taxon>Polyneoptera</taxon>
        <taxon>Dictyoptera</taxon>
        <taxon>Blattodea</taxon>
        <taxon>Blattoidea</taxon>
        <taxon>Blattidae</taxon>
        <taxon>Blattinae</taxon>
        <taxon>Periplaneta</taxon>
    </lineage>
</organism>
<dbReference type="SUPFAM" id="SSF56219">
    <property type="entry name" value="DNase I-like"/>
    <property type="match status" value="1"/>
</dbReference>
<dbReference type="InterPro" id="IPR036691">
    <property type="entry name" value="Endo/exonu/phosph_ase_sf"/>
</dbReference>
<dbReference type="Pfam" id="PF14529">
    <property type="entry name" value="Exo_endo_phos_2"/>
    <property type="match status" value="1"/>
</dbReference>
<feature type="domain" description="Endonuclease/exonuclease/phosphatase" evidence="1">
    <location>
        <begin position="64"/>
        <end position="158"/>
    </location>
</feature>
<accession>A0ABQ8TYV0</accession>
<comment type="caution">
    <text evidence="2">The sequence shown here is derived from an EMBL/GenBank/DDBJ whole genome shotgun (WGS) entry which is preliminary data.</text>
</comment>
<gene>
    <name evidence="2" type="ORF">ANN_03382</name>
</gene>
<proteinExistence type="predicted"/>
<dbReference type="InterPro" id="IPR005135">
    <property type="entry name" value="Endo/exonuclease/phosphatase"/>
</dbReference>
<evidence type="ECO:0000259" key="1">
    <source>
        <dbReference type="Pfam" id="PF14529"/>
    </source>
</evidence>